<dbReference type="PROSITE" id="PS51550">
    <property type="entry name" value="EPH_LBD"/>
    <property type="match status" value="1"/>
</dbReference>
<evidence type="ECO:0000256" key="1">
    <source>
        <dbReference type="ARBA" id="ARBA00004167"/>
    </source>
</evidence>
<dbReference type="Pfam" id="PF01404">
    <property type="entry name" value="Ephrin_lbd"/>
    <property type="match status" value="1"/>
</dbReference>
<dbReference type="Pfam" id="PF25599">
    <property type="entry name" value="Ephrin_CRD"/>
    <property type="match status" value="1"/>
</dbReference>
<dbReference type="Gene3D" id="2.10.50.10">
    <property type="entry name" value="Tumor Necrosis Factor Receptor, subunit A, domain 2"/>
    <property type="match status" value="1"/>
</dbReference>
<keyword evidence="2" id="KW-0547">Nucleotide-binding</keyword>
<evidence type="ECO:0000256" key="2">
    <source>
        <dbReference type="ARBA" id="ARBA00022741"/>
    </source>
</evidence>
<feature type="non-terminal residue" evidence="7">
    <location>
        <position position="1"/>
    </location>
</feature>
<keyword evidence="5" id="KW-0675">Receptor</keyword>
<evidence type="ECO:0000256" key="5">
    <source>
        <dbReference type="ARBA" id="ARBA00023170"/>
    </source>
</evidence>
<reference evidence="7" key="1">
    <citation type="submission" date="2023-05" db="EMBL/GenBank/DDBJ databases">
        <authorList>
            <person name="Stuckert A."/>
        </authorList>
    </citation>
    <scope>NUCLEOTIDE SEQUENCE</scope>
</reference>
<evidence type="ECO:0000256" key="4">
    <source>
        <dbReference type="ARBA" id="ARBA00023136"/>
    </source>
</evidence>
<dbReference type="SUPFAM" id="SSF49785">
    <property type="entry name" value="Galactose-binding domain-like"/>
    <property type="match status" value="1"/>
</dbReference>
<dbReference type="SMART" id="SM00615">
    <property type="entry name" value="EPH_lbd"/>
    <property type="match status" value="1"/>
</dbReference>
<dbReference type="InterPro" id="IPR050449">
    <property type="entry name" value="Ephrin_rcpt_TKs"/>
</dbReference>
<dbReference type="InterPro" id="IPR008979">
    <property type="entry name" value="Galactose-bd-like_sf"/>
</dbReference>
<dbReference type="Gene3D" id="2.60.40.1770">
    <property type="entry name" value="ephrin a2 ectodomain"/>
    <property type="match status" value="1"/>
</dbReference>
<evidence type="ECO:0000313" key="7">
    <source>
        <dbReference type="EMBL" id="CAI9571224.1"/>
    </source>
</evidence>
<dbReference type="InterPro" id="IPR009030">
    <property type="entry name" value="Growth_fac_rcpt_cys_sf"/>
</dbReference>
<dbReference type="SUPFAM" id="SSF57184">
    <property type="entry name" value="Growth factor receptor domain"/>
    <property type="match status" value="1"/>
</dbReference>
<evidence type="ECO:0000313" key="8">
    <source>
        <dbReference type="Proteomes" id="UP001162483"/>
    </source>
</evidence>
<keyword evidence="3" id="KW-0067">ATP-binding</keyword>
<dbReference type="SMART" id="SM01411">
    <property type="entry name" value="Ephrin_rec_like"/>
    <property type="match status" value="1"/>
</dbReference>
<proteinExistence type="predicted"/>
<dbReference type="EMBL" id="CATNWA010014388">
    <property type="protein sequence ID" value="CAI9571224.1"/>
    <property type="molecule type" value="Genomic_DNA"/>
</dbReference>
<sequence length="286" mass="30809">EICNAHLSGQNNWLRTNYIRRGPAHHAYVEITFTMMECASISRAGRTCKETFNLYYYQANSDLANEHFPPWMENPWVKVDTVAADTLGRPSGRGSGSSMRSNVKTLRLGPLKSAGFYLAFQDQGACMAVLAVRVYYRLCPAVVASLATFPETVPDGLVVSAEGSCVEGAEGSLGRRPTMYCKEDGEWAKPAAGECVCTAGREEKDGRTKCTVCPPGTFKPTTGETLCQSCPAHSQSTTSGATMCNCKPGYFRAPGDPVNSPCTTPPSAPRSIVPHVNGSTVDLDWS</sequence>
<dbReference type="PANTHER" id="PTHR46877">
    <property type="entry name" value="EPH RECEPTOR A5"/>
    <property type="match status" value="1"/>
</dbReference>
<organism evidence="7 8">
    <name type="scientific">Staurois parvus</name>
    <dbReference type="NCBI Taxonomy" id="386267"/>
    <lineage>
        <taxon>Eukaryota</taxon>
        <taxon>Metazoa</taxon>
        <taxon>Chordata</taxon>
        <taxon>Craniata</taxon>
        <taxon>Vertebrata</taxon>
        <taxon>Euteleostomi</taxon>
        <taxon>Amphibia</taxon>
        <taxon>Batrachia</taxon>
        <taxon>Anura</taxon>
        <taxon>Neobatrachia</taxon>
        <taxon>Ranoidea</taxon>
        <taxon>Ranidae</taxon>
        <taxon>Staurois</taxon>
    </lineage>
</organism>
<feature type="non-terminal residue" evidence="7">
    <location>
        <position position="286"/>
    </location>
</feature>
<accession>A0ABN9DF96</accession>
<name>A0ABN9DF96_9NEOB</name>
<dbReference type="Pfam" id="PF07699">
    <property type="entry name" value="Ephrin_rec_like"/>
    <property type="match status" value="1"/>
</dbReference>
<dbReference type="PANTHER" id="PTHR46877:SF19">
    <property type="entry name" value="RECEPTOR PROTEIN-TYROSINE KINASE"/>
    <property type="match status" value="1"/>
</dbReference>
<dbReference type="InterPro" id="IPR001090">
    <property type="entry name" value="Ephrin_rcpt_lig-bd_dom"/>
</dbReference>
<keyword evidence="4" id="KW-0472">Membrane</keyword>
<dbReference type="Gene3D" id="2.60.120.260">
    <property type="entry name" value="Galactose-binding domain-like"/>
    <property type="match status" value="1"/>
</dbReference>
<feature type="domain" description="Eph LBD" evidence="6">
    <location>
        <begin position="1"/>
        <end position="144"/>
    </location>
</feature>
<evidence type="ECO:0000256" key="3">
    <source>
        <dbReference type="ARBA" id="ARBA00022840"/>
    </source>
</evidence>
<protein>
    <recommendedName>
        <fullName evidence="6">Eph LBD domain-containing protein</fullName>
    </recommendedName>
</protein>
<dbReference type="InterPro" id="IPR011641">
    <property type="entry name" value="Tyr-kin_ephrin_A/B_rcpt-like"/>
</dbReference>
<comment type="subcellular location">
    <subcellularLocation>
        <location evidence="1">Membrane</location>
        <topology evidence="1">Single-pass membrane protein</topology>
    </subcellularLocation>
</comment>
<gene>
    <name evidence="7" type="ORF">SPARVUS_LOCUS7209772</name>
</gene>
<evidence type="ECO:0000259" key="6">
    <source>
        <dbReference type="PROSITE" id="PS51550"/>
    </source>
</evidence>
<keyword evidence="8" id="KW-1185">Reference proteome</keyword>
<dbReference type="Proteomes" id="UP001162483">
    <property type="component" value="Unassembled WGS sequence"/>
</dbReference>
<comment type="caution">
    <text evidence="7">The sequence shown here is derived from an EMBL/GenBank/DDBJ whole genome shotgun (WGS) entry which is preliminary data.</text>
</comment>